<reference evidence="3 4" key="1">
    <citation type="journal article" date="2002" name="J. Bacteriol.">
        <title>Whole-genome comparison of Mycobacterium tuberculosis clinical and laboratory strains.</title>
        <authorList>
            <person name="Fleischmann R.D."/>
            <person name="Alland D."/>
            <person name="Eisen J.A."/>
            <person name="Carpenter L."/>
            <person name="White O."/>
            <person name="Peterson J."/>
            <person name="DeBoy R."/>
            <person name="Dodson R."/>
            <person name="Gwinn M."/>
            <person name="Haft D."/>
            <person name="Hickey E."/>
            <person name="Kolonay J.F."/>
            <person name="Nelson W.C."/>
            <person name="Umayam L.A."/>
            <person name="Ermolaeva M."/>
            <person name="Salzberg S.L."/>
            <person name="Delcher A."/>
            <person name="Utterback T."/>
            <person name="Weidman J."/>
            <person name="Khouri H."/>
            <person name="Gill J."/>
            <person name="Mikula A."/>
            <person name="Bishai W."/>
            <person name="Jacobs Jr W.R.Jr."/>
            <person name="Venter J.C."/>
            <person name="Fraser C.M."/>
        </authorList>
    </citation>
    <scope>NUCLEOTIDE SEQUENCE [LARGE SCALE GENOMIC DNA]</scope>
    <source>
        <strain evidence="4">CDC 1551 / Oshkosh</strain>
    </source>
</reference>
<feature type="domain" description="HNH nuclease" evidence="2">
    <location>
        <begin position="361"/>
        <end position="413"/>
    </location>
</feature>
<feature type="compositionally biased region" description="Basic and acidic residues" evidence="1">
    <location>
        <begin position="524"/>
        <end position="534"/>
    </location>
</feature>
<proteinExistence type="predicted"/>
<dbReference type="KEGG" id="mtc:MT0536"/>
<name>Q7D9Q7_MYCTO</name>
<sequence>MDHFRCCLIGPWSVSAAAGSIESMFDQVRGRMPSPEAIAHFDERFECHAPRTTRVSAAFIDRICSATRAENRAAAAQLVALGELFAYRWSRCGGREEWVMDTMAAVAAEVAAALRISQGLAASRLRYARAMRERLPKTAEVFSAGDIGYLMFATIVYRTDLIVDPDVLAAVDAQLAANVARWPSMTKARLAGQVDKIVARADADAVRRRKEYQAQRQFWVGESQDGVCQIGGSLLAVDAHALDARLSALAGTVCEHDPRSREQRRADALGALAGGADRLGCGCGRADCAAGKRPAAPPVVIHLIAEAATINGTGSAPASQMNADGLITAELVAELAKTATLVPLVHPGDAPPEPGYAPSKALADFVRCRDLTCRWPGCDEPATNCDLDHTIPYAAGGPTHASNLKCYCRTHHLVKTFWGWRDQQLPDGTLILTSPSGHTYVSTPGSALLFPSLCHFSGGIPAPEADPPYDHCDQRTAMMPKRRRTRAQDRAYRIATERRQNHAARQRAQVLTQTAAATDTHGPPPDHNDDPPPF</sequence>
<protein>
    <recommendedName>
        <fullName evidence="2">HNH nuclease domain-containing protein</fullName>
    </recommendedName>
</protein>
<dbReference type="Gene3D" id="1.10.30.50">
    <property type="match status" value="1"/>
</dbReference>
<gene>
    <name evidence="3" type="ordered locus">MT0536</name>
</gene>
<evidence type="ECO:0000256" key="1">
    <source>
        <dbReference type="SAM" id="MobiDB-lite"/>
    </source>
</evidence>
<dbReference type="Pfam" id="PF02720">
    <property type="entry name" value="DUF222"/>
    <property type="match status" value="1"/>
</dbReference>
<evidence type="ECO:0000313" key="4">
    <source>
        <dbReference type="Proteomes" id="UP000001020"/>
    </source>
</evidence>
<evidence type="ECO:0000259" key="2">
    <source>
        <dbReference type="SMART" id="SM00507"/>
    </source>
</evidence>
<dbReference type="InterPro" id="IPR003615">
    <property type="entry name" value="HNH_nuc"/>
</dbReference>
<accession>Q7D9Q7</accession>
<keyword evidence="4" id="KW-1185">Reference proteome</keyword>
<dbReference type="InterPro" id="IPR003870">
    <property type="entry name" value="DUF222"/>
</dbReference>
<organism evidence="3 4">
    <name type="scientific">Mycobacterium tuberculosis (strain CDC 1551 / Oshkosh)</name>
    <dbReference type="NCBI Taxonomy" id="83331"/>
    <lineage>
        <taxon>Bacteria</taxon>
        <taxon>Bacillati</taxon>
        <taxon>Actinomycetota</taxon>
        <taxon>Actinomycetes</taxon>
        <taxon>Mycobacteriales</taxon>
        <taxon>Mycobacteriaceae</taxon>
        <taxon>Mycobacterium</taxon>
        <taxon>Mycobacterium tuberculosis complex</taxon>
    </lineage>
</organism>
<dbReference type="CDD" id="cd00085">
    <property type="entry name" value="HNHc"/>
    <property type="match status" value="1"/>
</dbReference>
<evidence type="ECO:0000313" key="3">
    <source>
        <dbReference type="EMBL" id="AAK44759.1"/>
    </source>
</evidence>
<dbReference type="FunFam" id="1.10.30.50:FF:000009">
    <property type="entry name" value="Conserved 13E12 repeat family protein"/>
    <property type="match status" value="1"/>
</dbReference>
<dbReference type="EMBL" id="AE000516">
    <property type="protein sequence ID" value="AAK44759.1"/>
    <property type="molecule type" value="Genomic_DNA"/>
</dbReference>
<dbReference type="AlphaFoldDB" id="Q7D9Q7"/>
<dbReference type="Proteomes" id="UP000001020">
    <property type="component" value="Chromosome"/>
</dbReference>
<feature type="region of interest" description="Disordered" evidence="1">
    <location>
        <begin position="496"/>
        <end position="534"/>
    </location>
</feature>
<dbReference type="SMART" id="SM00507">
    <property type="entry name" value="HNHc"/>
    <property type="match status" value="1"/>
</dbReference>
<dbReference type="HOGENOM" id="CLU_021786_3_2_11"/>